<reference evidence="2 3" key="1">
    <citation type="journal article" date="2014" name="BMC Genomics">
        <title>Oil accumulation mechanisms of the oleaginous microalga Chlorella protothecoides revealed through its genome, transcriptomes, and proteomes.</title>
        <authorList>
            <person name="Gao C."/>
            <person name="Wang Y."/>
            <person name="Shen Y."/>
            <person name="Yan D."/>
            <person name="He X."/>
            <person name="Dai J."/>
            <person name="Wu Q."/>
        </authorList>
    </citation>
    <scope>NUCLEOTIDE SEQUENCE [LARGE SCALE GENOMIC DNA]</scope>
    <source>
        <strain evidence="2 3">0710</strain>
    </source>
</reference>
<dbReference type="KEGG" id="apro:F751_5168"/>
<dbReference type="Proteomes" id="UP000028924">
    <property type="component" value="Unassembled WGS sequence"/>
</dbReference>
<proteinExistence type="predicted"/>
<feature type="compositionally biased region" description="Polar residues" evidence="1">
    <location>
        <begin position="45"/>
        <end position="59"/>
    </location>
</feature>
<dbReference type="AlphaFoldDB" id="A0A087SQQ3"/>
<accession>A0A087SQQ3</accession>
<feature type="region of interest" description="Disordered" evidence="1">
    <location>
        <begin position="30"/>
        <end position="63"/>
    </location>
</feature>
<protein>
    <submittedName>
        <fullName evidence="2">Uncharacterized protein</fullName>
    </submittedName>
</protein>
<evidence type="ECO:0000256" key="1">
    <source>
        <dbReference type="SAM" id="MobiDB-lite"/>
    </source>
</evidence>
<organism evidence="2 3">
    <name type="scientific">Auxenochlorella protothecoides</name>
    <name type="common">Green microalga</name>
    <name type="synonym">Chlorella protothecoides</name>
    <dbReference type="NCBI Taxonomy" id="3075"/>
    <lineage>
        <taxon>Eukaryota</taxon>
        <taxon>Viridiplantae</taxon>
        <taxon>Chlorophyta</taxon>
        <taxon>core chlorophytes</taxon>
        <taxon>Trebouxiophyceae</taxon>
        <taxon>Chlorellales</taxon>
        <taxon>Chlorellaceae</taxon>
        <taxon>Auxenochlorella</taxon>
    </lineage>
</organism>
<dbReference type="RefSeq" id="XP_011401069.1">
    <property type="nucleotide sequence ID" value="XM_011402767.1"/>
</dbReference>
<keyword evidence="3" id="KW-1185">Reference proteome</keyword>
<evidence type="ECO:0000313" key="2">
    <source>
        <dbReference type="EMBL" id="KFM28057.1"/>
    </source>
</evidence>
<sequence>MACTTAHIGGGGRSPGGQVRAHALTVTVPEAADPAARRHPLHRPSTATSAPLPLTTSSKVAPRASRPCATISSAVLAWAYGSRLCSTLPVLCSTDDVPALGPLEL</sequence>
<dbReference type="GeneID" id="23616559"/>
<name>A0A087SQQ3_AUXPR</name>
<dbReference type="EMBL" id="KL662162">
    <property type="protein sequence ID" value="KFM28057.1"/>
    <property type="molecule type" value="Genomic_DNA"/>
</dbReference>
<evidence type="ECO:0000313" key="3">
    <source>
        <dbReference type="Proteomes" id="UP000028924"/>
    </source>
</evidence>
<gene>
    <name evidence="2" type="ORF">F751_5168</name>
</gene>